<evidence type="ECO:0000256" key="6">
    <source>
        <dbReference type="ARBA" id="ARBA00022786"/>
    </source>
</evidence>
<feature type="region of interest" description="Disordered" evidence="9">
    <location>
        <begin position="1"/>
        <end position="23"/>
    </location>
</feature>
<comment type="pathway">
    <text evidence="1">Protein modification; protein sumoylation.</text>
</comment>
<keyword evidence="5 8" id="KW-0863">Zinc-finger</keyword>
<dbReference type="AlphaFoldDB" id="A0A0P7AW05"/>
<dbReference type="PANTHER" id="PTHR10782:SF4">
    <property type="entry name" value="TONALLI, ISOFORM E"/>
    <property type="match status" value="1"/>
</dbReference>
<evidence type="ECO:0000259" key="10">
    <source>
        <dbReference type="PROSITE" id="PS51044"/>
    </source>
</evidence>
<evidence type="ECO:0000256" key="1">
    <source>
        <dbReference type="ARBA" id="ARBA00004718"/>
    </source>
</evidence>
<dbReference type="InterPro" id="IPR023321">
    <property type="entry name" value="PINIT"/>
</dbReference>
<evidence type="ECO:0000256" key="3">
    <source>
        <dbReference type="ARBA" id="ARBA00022679"/>
    </source>
</evidence>
<keyword evidence="4" id="KW-0479">Metal-binding</keyword>
<evidence type="ECO:0000313" key="13">
    <source>
        <dbReference type="Proteomes" id="UP000050424"/>
    </source>
</evidence>
<keyword evidence="6" id="KW-0833">Ubl conjugation pathway</keyword>
<dbReference type="InterPro" id="IPR031141">
    <property type="entry name" value="SIZ1/2_SP-RING"/>
</dbReference>
<dbReference type="EMBL" id="LKCW01000160">
    <property type="protein sequence ID" value="KPM37601.1"/>
    <property type="molecule type" value="Genomic_DNA"/>
</dbReference>
<comment type="caution">
    <text evidence="12">The sequence shown here is derived from an EMBL/GenBank/DDBJ whole genome shotgun (WGS) entry which is preliminary data.</text>
</comment>
<dbReference type="GO" id="GO:0008270">
    <property type="term" value="F:zinc ion binding"/>
    <property type="evidence" value="ECO:0007669"/>
    <property type="project" value="UniProtKB-KW"/>
</dbReference>
<keyword evidence="3" id="KW-0808">Transferase</keyword>
<sequence length="614" mass="67468">MASSSGLGSAAVPGSTPATSVSRQEASQLVRQVNRLLNRQLSLVCQVNGIKSTGIKAELQNRIANRESLRLHPAHTCTALQPCPKLPHFCLTSISLSSFQPRHCITSSACALFFAPPPKPHLRLPSSLNHTTDLVACSTVIEEAVIAQDAVRFHQIRQSVQNVISNVHTGSPARHSHTSSPHSPHAHTLQTPMAFANNYSRDANAGRPSHRPVPTSRPSVSFKQSPFYKIEAALSDVHVCDAMSQHRNSVTVPLKLNDHPALQKCINEKSHRVMVFCAGDNIGMQDIAFPHQSELRVNTEDIKANLRGLKNKPGSTRPVDVTNKLRLKHNYTNNLEFTYALTNKAAAILLTRGAVQKFFLVVNLCKVTTVEELATRISDGKRIPIQSVLQEFNEKAQDPDVVATSQVLSLKCPLSYMRLDLPCRGLSCAHIQCFDATSYLQLQEQGPQWLCPICNKSAPFEQLAVDEYVKEILSKTPKSLETVTIEPNGKWHIKTSDDEREKQFGSQGQHSQFDAYDDDDDDDLEISEVNIIGRRLETPKNTTSSTGTPVSAGPRGMASISNKRPAPTVIDLTSLSSDDDNDVVQRPAKRQHIGTNGFHSSPDNLDFLSTGYPS</sequence>
<evidence type="ECO:0000256" key="7">
    <source>
        <dbReference type="ARBA" id="ARBA00022833"/>
    </source>
</evidence>
<gene>
    <name evidence="12" type="ORF">AK830_g8952</name>
</gene>
<evidence type="ECO:0008006" key="14">
    <source>
        <dbReference type="Google" id="ProtNLM"/>
    </source>
</evidence>
<evidence type="ECO:0000256" key="5">
    <source>
        <dbReference type="ARBA" id="ARBA00022771"/>
    </source>
</evidence>
<dbReference type="OrthoDB" id="28127at2759"/>
<dbReference type="Pfam" id="PF14324">
    <property type="entry name" value="PINIT"/>
    <property type="match status" value="1"/>
</dbReference>
<name>A0A0P7AW05_9HYPO</name>
<dbReference type="PROSITE" id="PS51044">
    <property type="entry name" value="ZF_SP_RING"/>
    <property type="match status" value="1"/>
</dbReference>
<feature type="compositionally biased region" description="Low complexity" evidence="9">
    <location>
        <begin position="178"/>
        <end position="188"/>
    </location>
</feature>
<dbReference type="GO" id="GO:0061665">
    <property type="term" value="F:SUMO ligase activity"/>
    <property type="evidence" value="ECO:0007669"/>
    <property type="project" value="TreeGrafter"/>
</dbReference>
<dbReference type="GO" id="GO:0000785">
    <property type="term" value="C:chromatin"/>
    <property type="evidence" value="ECO:0007669"/>
    <property type="project" value="TreeGrafter"/>
</dbReference>
<feature type="domain" description="SP-RING-type" evidence="10">
    <location>
        <begin position="397"/>
        <end position="482"/>
    </location>
</feature>
<proteinExistence type="inferred from homology"/>
<dbReference type="Proteomes" id="UP000050424">
    <property type="component" value="Unassembled WGS sequence"/>
</dbReference>
<dbReference type="InterPro" id="IPR038654">
    <property type="entry name" value="PINIT_sf"/>
</dbReference>
<evidence type="ECO:0000256" key="4">
    <source>
        <dbReference type="ARBA" id="ARBA00022723"/>
    </source>
</evidence>
<dbReference type="PANTHER" id="PTHR10782">
    <property type="entry name" value="ZINC FINGER MIZ DOMAIN-CONTAINING PROTEIN"/>
    <property type="match status" value="1"/>
</dbReference>
<dbReference type="Pfam" id="PF02891">
    <property type="entry name" value="zf-MIZ"/>
    <property type="match status" value="1"/>
</dbReference>
<dbReference type="STRING" id="78410.A0A0P7AW05"/>
<dbReference type="CDD" id="cd16792">
    <property type="entry name" value="SP-RING_Siz-like"/>
    <property type="match status" value="1"/>
</dbReference>
<keyword evidence="13" id="KW-1185">Reference proteome</keyword>
<comment type="similarity">
    <text evidence="2">Belongs to the PIAS family.</text>
</comment>
<dbReference type="Gene3D" id="3.30.40.10">
    <property type="entry name" value="Zinc/RING finger domain, C3HC4 (zinc finger)"/>
    <property type="match status" value="1"/>
</dbReference>
<feature type="region of interest" description="Disordered" evidence="9">
    <location>
        <begin position="169"/>
        <end position="188"/>
    </location>
</feature>
<evidence type="ECO:0000259" key="11">
    <source>
        <dbReference type="PROSITE" id="PS51466"/>
    </source>
</evidence>
<feature type="compositionally biased region" description="Polar residues" evidence="9">
    <location>
        <begin position="539"/>
        <end position="549"/>
    </location>
</feature>
<feature type="region of interest" description="Disordered" evidence="9">
    <location>
        <begin position="497"/>
        <end position="614"/>
    </location>
</feature>
<accession>A0A0P7AW05</accession>
<protein>
    <recommendedName>
        <fullName evidence="14">E3 SUMO-protein ligase pli1</fullName>
    </recommendedName>
</protein>
<evidence type="ECO:0000256" key="8">
    <source>
        <dbReference type="PROSITE-ProRule" id="PRU00452"/>
    </source>
</evidence>
<feature type="compositionally biased region" description="Polar residues" evidence="9">
    <location>
        <begin position="593"/>
        <end position="603"/>
    </location>
</feature>
<feature type="domain" description="PINIT" evidence="11">
    <location>
        <begin position="205"/>
        <end position="368"/>
    </location>
</feature>
<dbReference type="Gene3D" id="2.60.120.780">
    <property type="entry name" value="PINIT domain"/>
    <property type="match status" value="1"/>
</dbReference>
<reference evidence="12 13" key="1">
    <citation type="submission" date="2015-09" db="EMBL/GenBank/DDBJ databases">
        <title>Draft genome of a European isolate of the apple canker pathogen Neonectria ditissima.</title>
        <authorList>
            <person name="Gomez-Cortecero A."/>
            <person name="Harrison R.J."/>
            <person name="Armitage A.D."/>
        </authorList>
    </citation>
    <scope>NUCLEOTIDE SEQUENCE [LARGE SCALE GENOMIC DNA]</scope>
    <source>
        <strain evidence="12 13">R09/05</strain>
    </source>
</reference>
<organism evidence="12 13">
    <name type="scientific">Neonectria ditissima</name>
    <dbReference type="NCBI Taxonomy" id="78410"/>
    <lineage>
        <taxon>Eukaryota</taxon>
        <taxon>Fungi</taxon>
        <taxon>Dikarya</taxon>
        <taxon>Ascomycota</taxon>
        <taxon>Pezizomycotina</taxon>
        <taxon>Sordariomycetes</taxon>
        <taxon>Hypocreomycetidae</taxon>
        <taxon>Hypocreales</taxon>
        <taxon>Nectriaceae</taxon>
        <taxon>Neonectria</taxon>
    </lineage>
</organism>
<evidence type="ECO:0000256" key="2">
    <source>
        <dbReference type="ARBA" id="ARBA00005383"/>
    </source>
</evidence>
<keyword evidence="7" id="KW-0862">Zinc</keyword>
<feature type="compositionally biased region" description="Acidic residues" evidence="9">
    <location>
        <begin position="515"/>
        <end position="526"/>
    </location>
</feature>
<evidence type="ECO:0000256" key="9">
    <source>
        <dbReference type="SAM" id="MobiDB-lite"/>
    </source>
</evidence>
<evidence type="ECO:0000313" key="12">
    <source>
        <dbReference type="EMBL" id="KPM37601.1"/>
    </source>
</evidence>
<dbReference type="InterPro" id="IPR013083">
    <property type="entry name" value="Znf_RING/FYVE/PHD"/>
</dbReference>
<dbReference type="InterPro" id="IPR004181">
    <property type="entry name" value="Znf_MIZ"/>
</dbReference>
<dbReference type="PROSITE" id="PS51466">
    <property type="entry name" value="PINIT"/>
    <property type="match status" value="1"/>
</dbReference>
<dbReference type="UniPathway" id="UPA00886"/>
<dbReference type="GO" id="GO:0016925">
    <property type="term" value="P:protein sumoylation"/>
    <property type="evidence" value="ECO:0007669"/>
    <property type="project" value="UniProtKB-UniPathway"/>
</dbReference>